<protein>
    <submittedName>
        <fullName evidence="2">Uncharacterized protein</fullName>
    </submittedName>
</protein>
<dbReference type="Proteomes" id="UP000800200">
    <property type="component" value="Unassembled WGS sequence"/>
</dbReference>
<evidence type="ECO:0000256" key="1">
    <source>
        <dbReference type="SAM" id="MobiDB-lite"/>
    </source>
</evidence>
<dbReference type="AlphaFoldDB" id="A0A6A6DXW6"/>
<proteinExistence type="predicted"/>
<evidence type="ECO:0000313" key="2">
    <source>
        <dbReference type="EMBL" id="KAF2182506.1"/>
    </source>
</evidence>
<feature type="region of interest" description="Disordered" evidence="1">
    <location>
        <begin position="1"/>
        <end position="108"/>
    </location>
</feature>
<name>A0A6A6DXW6_9PEZI</name>
<feature type="compositionally biased region" description="Basic and acidic residues" evidence="1">
    <location>
        <begin position="90"/>
        <end position="108"/>
    </location>
</feature>
<keyword evidence="3" id="KW-1185">Reference proteome</keyword>
<gene>
    <name evidence="2" type="ORF">K469DRAFT_690636</name>
</gene>
<organism evidence="2 3">
    <name type="scientific">Zopfia rhizophila CBS 207.26</name>
    <dbReference type="NCBI Taxonomy" id="1314779"/>
    <lineage>
        <taxon>Eukaryota</taxon>
        <taxon>Fungi</taxon>
        <taxon>Dikarya</taxon>
        <taxon>Ascomycota</taxon>
        <taxon>Pezizomycotina</taxon>
        <taxon>Dothideomycetes</taxon>
        <taxon>Dothideomycetes incertae sedis</taxon>
        <taxon>Zopfiaceae</taxon>
        <taxon>Zopfia</taxon>
    </lineage>
</organism>
<feature type="compositionally biased region" description="Acidic residues" evidence="1">
    <location>
        <begin position="57"/>
        <end position="67"/>
    </location>
</feature>
<sequence length="551" mass="62954">MTFFGRSQRPSVDPPARRNGKRKASIYPGGDRKRSWLSLGEYGTGRPAGSYPKGDVQSEEAGAEWEWPEGTVSEAEYTEADYQQAAFPDGSRDHAKAADESDGSSRSDYIDEYTASSVDPDHPDVIVKEILEKCNYDTDEAAPVIRKKFDEPYYALKDVEIRDAIWKIMDLTQRLANAHFGFKLNNRQLSKQQFSSLRPETIKVIGCIASGEPGGTDGWPELFIDEQQRKALVCGIVGNVVVEQVFQSVFFGGSEADVAELNEIRFKHRGEDGFHRKYEYARHIHTKLSIDQSPHRFFLPTDFKRCVEEVVIRLYLHLEPILSMSAPAGHGIDNSIIYDIWDRLFDIITRAGLLSLHMRHDRQTVYYFVPTFKEDKFARKYMECYNEEQMQKTHPRNRQTPWPRGTTEDEKRWAQGDEPLIKITLMDGCTAYRRGGWQTSHDGYEQPEYEFMGIRSRILTHSWVYCRWGRPRTFVQGRPVDKKELYGAAWKGGFVEFRDVPGVGEALIRRTARAALDDLGRNGGSSTTAKKATRRVGQPRSKAHPAREDTA</sequence>
<feature type="region of interest" description="Disordered" evidence="1">
    <location>
        <begin position="392"/>
        <end position="411"/>
    </location>
</feature>
<evidence type="ECO:0000313" key="3">
    <source>
        <dbReference type="Proteomes" id="UP000800200"/>
    </source>
</evidence>
<feature type="region of interest" description="Disordered" evidence="1">
    <location>
        <begin position="518"/>
        <end position="551"/>
    </location>
</feature>
<reference evidence="2" key="1">
    <citation type="journal article" date="2020" name="Stud. Mycol.">
        <title>101 Dothideomycetes genomes: a test case for predicting lifestyles and emergence of pathogens.</title>
        <authorList>
            <person name="Haridas S."/>
            <person name="Albert R."/>
            <person name="Binder M."/>
            <person name="Bloem J."/>
            <person name="Labutti K."/>
            <person name="Salamov A."/>
            <person name="Andreopoulos B."/>
            <person name="Baker S."/>
            <person name="Barry K."/>
            <person name="Bills G."/>
            <person name="Bluhm B."/>
            <person name="Cannon C."/>
            <person name="Castanera R."/>
            <person name="Culley D."/>
            <person name="Daum C."/>
            <person name="Ezra D."/>
            <person name="Gonzalez J."/>
            <person name="Henrissat B."/>
            <person name="Kuo A."/>
            <person name="Liang C."/>
            <person name="Lipzen A."/>
            <person name="Lutzoni F."/>
            <person name="Magnuson J."/>
            <person name="Mondo S."/>
            <person name="Nolan M."/>
            <person name="Ohm R."/>
            <person name="Pangilinan J."/>
            <person name="Park H.-J."/>
            <person name="Ramirez L."/>
            <person name="Alfaro M."/>
            <person name="Sun H."/>
            <person name="Tritt A."/>
            <person name="Yoshinaga Y."/>
            <person name="Zwiers L.-H."/>
            <person name="Turgeon B."/>
            <person name="Goodwin S."/>
            <person name="Spatafora J."/>
            <person name="Crous P."/>
            <person name="Grigoriev I."/>
        </authorList>
    </citation>
    <scope>NUCLEOTIDE SEQUENCE</scope>
    <source>
        <strain evidence="2">CBS 207.26</strain>
    </source>
</reference>
<dbReference type="OrthoDB" id="309640at2759"/>
<accession>A0A6A6DXW6</accession>
<dbReference type="EMBL" id="ML994647">
    <property type="protein sequence ID" value="KAF2182506.1"/>
    <property type="molecule type" value="Genomic_DNA"/>
</dbReference>